<evidence type="ECO:0000256" key="3">
    <source>
        <dbReference type="ARBA" id="ARBA00023012"/>
    </source>
</evidence>
<feature type="domain" description="Histidine kinase/HSP90-like ATPase" evidence="5">
    <location>
        <begin position="899"/>
        <end position="986"/>
    </location>
</feature>
<dbReference type="InterPro" id="IPR011110">
    <property type="entry name" value="Reg_prop"/>
</dbReference>
<dbReference type="Gene3D" id="1.20.5.1930">
    <property type="match status" value="1"/>
</dbReference>
<dbReference type="GO" id="GO:0016020">
    <property type="term" value="C:membrane"/>
    <property type="evidence" value="ECO:0007669"/>
    <property type="project" value="InterPro"/>
</dbReference>
<dbReference type="PANTHER" id="PTHR24421:SF63">
    <property type="entry name" value="SENSOR HISTIDINE KINASE DESK"/>
    <property type="match status" value="1"/>
</dbReference>
<dbReference type="InterPro" id="IPR011712">
    <property type="entry name" value="Sig_transdc_His_kin_sub3_dim/P"/>
</dbReference>
<dbReference type="InterPro" id="IPR003594">
    <property type="entry name" value="HATPase_dom"/>
</dbReference>
<dbReference type="SUPFAM" id="SSF55874">
    <property type="entry name" value="ATPase domain of HSP90 chaperone/DNA topoisomerase II/histidine kinase"/>
    <property type="match status" value="1"/>
</dbReference>
<evidence type="ECO:0000313" key="8">
    <source>
        <dbReference type="EMBL" id="QUE53173.1"/>
    </source>
</evidence>
<dbReference type="Gene3D" id="2.60.40.10">
    <property type="entry name" value="Immunoglobulins"/>
    <property type="match status" value="1"/>
</dbReference>
<dbReference type="EMBL" id="CP073100">
    <property type="protein sequence ID" value="QUE53173.1"/>
    <property type="molecule type" value="Genomic_DNA"/>
</dbReference>
<sequence>MIPHGAPAFLSRVLLAMAGLMLPGPGDEGRTYLNRVWQMSEGLSNNGVNSICQDAQGYIWAATFNGIDRFDGMKFENFTTRDGLPSNHVVCVFADSRGRLWVGTIAGIAWRENGTWKKLPDGPKGNAYLREASDGTIWAACDDQIWKISGDRATHMDVPGSNPNLHALLPDDAGGMWILGRSNVYHCTRDGEPQELRGPWTDDLEGLTRDREGRLVVCGNGMIVRRDADGWTDLCPLIPGSTEDAIHTCMTTADGTLWLATRNAGLVYLDGKATDRLDTPATISVNDTRCLFIDRQGSLWVGTNGGGLNQLRRRMFDSYGHAEGLGRAVTTAIVSGPDGVLRIGTNGSGVVRKEGARFVPDLRGTGLPERVPVWSMAYDKEGALWVGAYRDPLFRVKDGRASQVASMFPEGAPYTQFLSLHASRDGGLLLGMSGYGLRRLEGGSCRVLLEKPYVWNIYDTLEDSHGNLWAAAGREGVWLSGKEGWRDMRPETGVAYMNAAVLTESAGRGVWIGTLGQGLIQWRDGRAKRWTGKEGLVNDAICQIEADDRGYLWLATEGGLQRLELAELENSPGLGGPPLHGVSFSHADGLPPGQFTTGHGTLSLKAPDGSLWFSLSGGAIHVDPAVELMEPAAPVVHIESAANNRGRLWQFETATTRDRLVQPAGAGTLLIHFTAPYFIHPEKLRFRYRMSGLETEWREAGSERTAGYAMPPPGEYRFEVMAATSGSGWPATPTVMTVVVQPFFWQTVGFRVIATAAGFIALGIGMRTWTERRMKRRMARLEEETRLERERRRIASDLHDDLGATLSEINFIGTFSAVTYTDHPVRDNLQHIVTRAQRMAKSLDEIVWTVNPTHDNLSSVARYLCSRSQESLRTAGIRCRLDVSEDLPEVTFDSQLRHHLLMAVNEIIHNVMKHSGATECMLSIHREQDELVISVRDNGRGFRRSECPADRNGLTNLERRMNEIHGSFEITSTPGQGTLAVLRSPLPLQK</sequence>
<protein>
    <recommendedName>
        <fullName evidence="10">Histidine kinase domain-containing protein</fullName>
    </recommendedName>
</protein>
<evidence type="ECO:0000313" key="9">
    <source>
        <dbReference type="Proteomes" id="UP000676169"/>
    </source>
</evidence>
<dbReference type="InterPro" id="IPR011123">
    <property type="entry name" value="Y_Y_Y"/>
</dbReference>
<dbReference type="GO" id="GO:0046983">
    <property type="term" value="F:protein dimerization activity"/>
    <property type="evidence" value="ECO:0007669"/>
    <property type="project" value="InterPro"/>
</dbReference>
<dbReference type="RefSeq" id="WP_211634517.1">
    <property type="nucleotide sequence ID" value="NZ_CP073100.1"/>
</dbReference>
<keyword evidence="4" id="KW-1133">Transmembrane helix</keyword>
<reference evidence="8" key="1">
    <citation type="submission" date="2021-04" db="EMBL/GenBank/DDBJ databases">
        <title>Luteolibacter sp. 32A isolated from the skin of an Anderson's salamander (Ambystoma andersonii).</title>
        <authorList>
            <person name="Spergser J."/>
            <person name="Busse H.-J."/>
        </authorList>
    </citation>
    <scope>NUCLEOTIDE SEQUENCE</scope>
    <source>
        <strain evidence="8">32A</strain>
    </source>
</reference>
<feature type="domain" description="Two component regulator three Y" evidence="6">
    <location>
        <begin position="680"/>
        <end position="740"/>
    </location>
</feature>
<dbReference type="KEGG" id="lamb:KBB96_09795"/>
<keyword evidence="1" id="KW-0808">Transferase</keyword>
<dbReference type="Proteomes" id="UP000676169">
    <property type="component" value="Chromosome"/>
</dbReference>
<evidence type="ECO:0000259" key="7">
    <source>
        <dbReference type="Pfam" id="PF07730"/>
    </source>
</evidence>
<dbReference type="CDD" id="cd16917">
    <property type="entry name" value="HATPase_UhpB-NarQ-NarX-like"/>
    <property type="match status" value="1"/>
</dbReference>
<dbReference type="AlphaFoldDB" id="A0A975J336"/>
<dbReference type="GO" id="GO:0000155">
    <property type="term" value="F:phosphorelay sensor kinase activity"/>
    <property type="evidence" value="ECO:0007669"/>
    <property type="project" value="InterPro"/>
</dbReference>
<name>A0A975J336_9BACT</name>
<dbReference type="PANTHER" id="PTHR24421">
    <property type="entry name" value="NITRATE/NITRITE SENSOR PROTEIN NARX-RELATED"/>
    <property type="match status" value="1"/>
</dbReference>
<evidence type="ECO:0000259" key="6">
    <source>
        <dbReference type="Pfam" id="PF07495"/>
    </source>
</evidence>
<dbReference type="Pfam" id="PF07494">
    <property type="entry name" value="Reg_prop"/>
    <property type="match status" value="3"/>
</dbReference>
<dbReference type="Pfam" id="PF07730">
    <property type="entry name" value="HisKA_3"/>
    <property type="match status" value="1"/>
</dbReference>
<evidence type="ECO:0000256" key="4">
    <source>
        <dbReference type="SAM" id="Phobius"/>
    </source>
</evidence>
<organism evidence="8 9">
    <name type="scientific">Luteolibacter ambystomatis</name>
    <dbReference type="NCBI Taxonomy" id="2824561"/>
    <lineage>
        <taxon>Bacteria</taxon>
        <taxon>Pseudomonadati</taxon>
        <taxon>Verrucomicrobiota</taxon>
        <taxon>Verrucomicrobiia</taxon>
        <taxon>Verrucomicrobiales</taxon>
        <taxon>Verrucomicrobiaceae</taxon>
        <taxon>Luteolibacter</taxon>
    </lineage>
</organism>
<dbReference type="InterPro" id="IPR050482">
    <property type="entry name" value="Sensor_HK_TwoCompSys"/>
</dbReference>
<feature type="domain" description="Signal transduction histidine kinase subgroup 3 dimerisation and phosphoacceptor" evidence="7">
    <location>
        <begin position="790"/>
        <end position="853"/>
    </location>
</feature>
<evidence type="ECO:0000256" key="2">
    <source>
        <dbReference type="ARBA" id="ARBA00022777"/>
    </source>
</evidence>
<dbReference type="Pfam" id="PF07495">
    <property type="entry name" value="Y_Y_Y"/>
    <property type="match status" value="1"/>
</dbReference>
<dbReference type="Gene3D" id="3.30.565.10">
    <property type="entry name" value="Histidine kinase-like ATPase, C-terminal domain"/>
    <property type="match status" value="1"/>
</dbReference>
<keyword evidence="2" id="KW-0418">Kinase</keyword>
<feature type="transmembrane region" description="Helical" evidence="4">
    <location>
        <begin position="743"/>
        <end position="770"/>
    </location>
</feature>
<gene>
    <name evidence="8" type="ORF">KBB96_09795</name>
</gene>
<dbReference type="SUPFAM" id="SSF63829">
    <property type="entry name" value="Calcium-dependent phosphotriesterase"/>
    <property type="match status" value="2"/>
</dbReference>
<evidence type="ECO:0000256" key="1">
    <source>
        <dbReference type="ARBA" id="ARBA00022679"/>
    </source>
</evidence>
<accession>A0A975J336</accession>
<dbReference type="InterPro" id="IPR036890">
    <property type="entry name" value="HATPase_C_sf"/>
</dbReference>
<dbReference type="Pfam" id="PF02518">
    <property type="entry name" value="HATPase_c"/>
    <property type="match status" value="1"/>
</dbReference>
<dbReference type="Gene3D" id="2.130.10.10">
    <property type="entry name" value="YVTN repeat-like/Quinoprotein amine dehydrogenase"/>
    <property type="match status" value="2"/>
</dbReference>
<proteinExistence type="predicted"/>
<keyword evidence="3" id="KW-0902">Two-component regulatory system</keyword>
<keyword evidence="4" id="KW-0472">Membrane</keyword>
<keyword evidence="9" id="KW-1185">Reference proteome</keyword>
<keyword evidence="4" id="KW-0812">Transmembrane</keyword>
<evidence type="ECO:0008006" key="10">
    <source>
        <dbReference type="Google" id="ProtNLM"/>
    </source>
</evidence>
<evidence type="ECO:0000259" key="5">
    <source>
        <dbReference type="Pfam" id="PF02518"/>
    </source>
</evidence>
<dbReference type="InterPro" id="IPR013783">
    <property type="entry name" value="Ig-like_fold"/>
</dbReference>
<dbReference type="InterPro" id="IPR015943">
    <property type="entry name" value="WD40/YVTN_repeat-like_dom_sf"/>
</dbReference>